<dbReference type="Gene3D" id="3.90.1720.10">
    <property type="entry name" value="endopeptidase domain like (from Nostoc punctiforme)"/>
    <property type="match status" value="1"/>
</dbReference>
<comment type="similarity">
    <text evidence="1">Belongs to the peptidase C40 family.</text>
</comment>
<evidence type="ECO:0000256" key="3">
    <source>
        <dbReference type="ARBA" id="ARBA00022801"/>
    </source>
</evidence>
<comment type="caution">
    <text evidence="6">The sequence shown here is derived from an EMBL/GenBank/DDBJ whole genome shotgun (WGS) entry which is preliminary data.</text>
</comment>
<dbReference type="AlphaFoldDB" id="A0A6N7VTP9"/>
<feature type="domain" description="NlpC/P60" evidence="5">
    <location>
        <begin position="97"/>
        <end position="207"/>
    </location>
</feature>
<dbReference type="Pfam" id="PF00877">
    <property type="entry name" value="NLPC_P60"/>
    <property type="match status" value="1"/>
</dbReference>
<dbReference type="InterPro" id="IPR000064">
    <property type="entry name" value="NLP_P60_dom"/>
</dbReference>
<evidence type="ECO:0000256" key="2">
    <source>
        <dbReference type="ARBA" id="ARBA00022670"/>
    </source>
</evidence>
<organism evidence="6 7">
    <name type="scientific">Scrofimicrobium canadense</name>
    <dbReference type="NCBI Taxonomy" id="2652290"/>
    <lineage>
        <taxon>Bacteria</taxon>
        <taxon>Bacillati</taxon>
        <taxon>Actinomycetota</taxon>
        <taxon>Actinomycetes</taxon>
        <taxon>Actinomycetales</taxon>
        <taxon>Actinomycetaceae</taxon>
        <taxon>Scrofimicrobium</taxon>
    </lineage>
</organism>
<protein>
    <submittedName>
        <fullName evidence="6">NlpC/P60 family protein</fullName>
    </submittedName>
</protein>
<dbReference type="InterPro" id="IPR038765">
    <property type="entry name" value="Papain-like_cys_pep_sf"/>
</dbReference>
<accession>A0A6N7VTP9</accession>
<name>A0A6N7VTP9_9ACTO</name>
<gene>
    <name evidence="6" type="ORF">FYJ24_10330</name>
</gene>
<dbReference type="GO" id="GO:0006508">
    <property type="term" value="P:proteolysis"/>
    <property type="evidence" value="ECO:0007669"/>
    <property type="project" value="UniProtKB-KW"/>
</dbReference>
<dbReference type="Proteomes" id="UP000470875">
    <property type="component" value="Unassembled WGS sequence"/>
</dbReference>
<keyword evidence="7" id="KW-1185">Reference proteome</keyword>
<evidence type="ECO:0000256" key="4">
    <source>
        <dbReference type="ARBA" id="ARBA00022807"/>
    </source>
</evidence>
<sequence length="207" mass="20806">MTATGLALTAVAGANAVPTPPADSDVDAAVDKLVSTLGDTGTGTIVSLDTTWDSGEEVSAVAEAPVVEEPVVEETNETTYEADYGNETTAVSAAVPVVDNSSVAAAALSLTGIPYAWGGESLSGADCSGLVKMAFAAVGIYVPHQSEGILGMGTIIPSSEAAPGDVVWYPGHIAVYIGNGRMVEALNYGTLSQVSDVRPGATFARIG</sequence>
<evidence type="ECO:0000256" key="1">
    <source>
        <dbReference type="ARBA" id="ARBA00007074"/>
    </source>
</evidence>
<dbReference type="SUPFAM" id="SSF54001">
    <property type="entry name" value="Cysteine proteinases"/>
    <property type="match status" value="1"/>
</dbReference>
<dbReference type="InterPro" id="IPR051794">
    <property type="entry name" value="PG_Endopeptidase_C40"/>
</dbReference>
<evidence type="ECO:0000259" key="5">
    <source>
        <dbReference type="PROSITE" id="PS51935"/>
    </source>
</evidence>
<reference evidence="6 7" key="1">
    <citation type="submission" date="2019-08" db="EMBL/GenBank/DDBJ databases">
        <title>In-depth cultivation of the pig gut microbiome towards novel bacterial diversity and tailored functional studies.</title>
        <authorList>
            <person name="Wylensek D."/>
            <person name="Hitch T.C.A."/>
            <person name="Clavel T."/>
        </authorList>
    </citation>
    <scope>NUCLEOTIDE SEQUENCE [LARGE SCALE GENOMIC DNA]</scope>
    <source>
        <strain evidence="6 7">WB03_NA08</strain>
    </source>
</reference>
<keyword evidence="4" id="KW-0788">Thiol protease</keyword>
<dbReference type="GO" id="GO:0008234">
    <property type="term" value="F:cysteine-type peptidase activity"/>
    <property type="evidence" value="ECO:0007669"/>
    <property type="project" value="UniProtKB-KW"/>
</dbReference>
<keyword evidence="3" id="KW-0378">Hydrolase</keyword>
<dbReference type="EMBL" id="VULO01000012">
    <property type="protein sequence ID" value="MSS85149.1"/>
    <property type="molecule type" value="Genomic_DNA"/>
</dbReference>
<proteinExistence type="inferred from homology"/>
<dbReference type="PANTHER" id="PTHR47359">
    <property type="entry name" value="PEPTIDOGLYCAN DL-ENDOPEPTIDASE CWLO"/>
    <property type="match status" value="1"/>
</dbReference>
<dbReference type="PANTHER" id="PTHR47359:SF3">
    <property type="entry name" value="NLP_P60 DOMAIN-CONTAINING PROTEIN-RELATED"/>
    <property type="match status" value="1"/>
</dbReference>
<evidence type="ECO:0000313" key="7">
    <source>
        <dbReference type="Proteomes" id="UP000470875"/>
    </source>
</evidence>
<evidence type="ECO:0000313" key="6">
    <source>
        <dbReference type="EMBL" id="MSS85149.1"/>
    </source>
</evidence>
<dbReference type="PROSITE" id="PS51935">
    <property type="entry name" value="NLPC_P60"/>
    <property type="match status" value="1"/>
</dbReference>
<keyword evidence="2" id="KW-0645">Protease</keyword>